<dbReference type="SUPFAM" id="SSF53448">
    <property type="entry name" value="Nucleotide-diphospho-sugar transferases"/>
    <property type="match status" value="1"/>
</dbReference>
<dbReference type="InterPro" id="IPR050834">
    <property type="entry name" value="Glycosyltransf_2"/>
</dbReference>
<comment type="caution">
    <text evidence="2">The sequence shown here is derived from an EMBL/GenBank/DDBJ whole genome shotgun (WGS) entry which is preliminary data.</text>
</comment>
<dbReference type="PANTHER" id="PTHR43685:SF2">
    <property type="entry name" value="GLYCOSYLTRANSFERASE 2-LIKE DOMAIN-CONTAINING PROTEIN"/>
    <property type="match status" value="1"/>
</dbReference>
<dbReference type="PANTHER" id="PTHR43685">
    <property type="entry name" value="GLYCOSYLTRANSFERASE"/>
    <property type="match status" value="1"/>
</dbReference>
<dbReference type="EMBL" id="BLAY01000022">
    <property type="protein sequence ID" value="GET37066.1"/>
    <property type="molecule type" value="Genomic_DNA"/>
</dbReference>
<dbReference type="Gene3D" id="3.90.550.10">
    <property type="entry name" value="Spore Coat Polysaccharide Biosynthesis Protein SpsA, Chain A"/>
    <property type="match status" value="1"/>
</dbReference>
<protein>
    <submittedName>
        <fullName evidence="2">Glycosyl transferase, family 2</fullName>
    </submittedName>
</protein>
<dbReference type="Pfam" id="PF00535">
    <property type="entry name" value="Glycos_transf_2"/>
    <property type="match status" value="1"/>
</dbReference>
<dbReference type="GO" id="GO:0016740">
    <property type="term" value="F:transferase activity"/>
    <property type="evidence" value="ECO:0007669"/>
    <property type="project" value="UniProtKB-KW"/>
</dbReference>
<evidence type="ECO:0000313" key="2">
    <source>
        <dbReference type="EMBL" id="GET37066.1"/>
    </source>
</evidence>
<dbReference type="Proteomes" id="UP001050975">
    <property type="component" value="Unassembled WGS sequence"/>
</dbReference>
<evidence type="ECO:0000313" key="3">
    <source>
        <dbReference type="Proteomes" id="UP001050975"/>
    </source>
</evidence>
<dbReference type="InterPro" id="IPR029044">
    <property type="entry name" value="Nucleotide-diphossugar_trans"/>
</dbReference>
<proteinExistence type="predicted"/>
<dbReference type="AlphaFoldDB" id="A0AAV3X727"/>
<dbReference type="InterPro" id="IPR001173">
    <property type="entry name" value="Glyco_trans_2-like"/>
</dbReference>
<feature type="domain" description="Glycosyltransferase 2-like" evidence="1">
    <location>
        <begin position="20"/>
        <end position="188"/>
    </location>
</feature>
<dbReference type="RefSeq" id="WP_226577914.1">
    <property type="nucleotide sequence ID" value="NZ_BLAY01000022.1"/>
</dbReference>
<sequence>MTLNQAADSPQTPSFLPMVSAIVPIYNGEADLPGLIECLKAQTYPASKVEYLLVDNNSSDRTPSILQAAQKEAESQGLTIRHLTENKIQSSYAARNKGIRASTGEILAFTDADCRPLPQWISQLVQPFADPAVGLVVGEITALPGETLLEKYAERQSILTQKDTLAHPFCPYGQTANLGIRRQVFEEIGLFRPYMTTGGDADMCWRIGRETSWKLYFAEMALVQHRHRATIAELKSQWRRYGRSNRYLHELYGVELMRDFTWKESVYRLSRWLVKELPVAGAAAIAGKAPWVDAIASPINLYCAINRSAGQREAKLPEPARTIEWLQ</sequence>
<accession>A0AAV3X727</accession>
<reference evidence="2" key="1">
    <citation type="submission" date="2019-10" db="EMBL/GenBank/DDBJ databases">
        <title>Draft genome sequece of Microseira wollei NIES-4236.</title>
        <authorList>
            <person name="Yamaguchi H."/>
            <person name="Suzuki S."/>
            <person name="Kawachi M."/>
        </authorList>
    </citation>
    <scope>NUCLEOTIDE SEQUENCE</scope>
    <source>
        <strain evidence="2">NIES-4236</strain>
    </source>
</reference>
<name>A0AAV3X727_9CYAN</name>
<keyword evidence="3" id="KW-1185">Reference proteome</keyword>
<organism evidence="2 3">
    <name type="scientific">Microseira wollei NIES-4236</name>
    <dbReference type="NCBI Taxonomy" id="2530354"/>
    <lineage>
        <taxon>Bacteria</taxon>
        <taxon>Bacillati</taxon>
        <taxon>Cyanobacteriota</taxon>
        <taxon>Cyanophyceae</taxon>
        <taxon>Oscillatoriophycideae</taxon>
        <taxon>Aerosakkonematales</taxon>
        <taxon>Aerosakkonemataceae</taxon>
        <taxon>Microseira</taxon>
    </lineage>
</organism>
<gene>
    <name evidence="2" type="ORF">MiSe_18190</name>
</gene>
<keyword evidence="2" id="KW-0808">Transferase</keyword>
<evidence type="ECO:0000259" key="1">
    <source>
        <dbReference type="Pfam" id="PF00535"/>
    </source>
</evidence>